<dbReference type="Proteomes" id="UP000460298">
    <property type="component" value="Unassembled WGS sequence"/>
</dbReference>
<gene>
    <name evidence="1" type="ORF">F9K24_20895</name>
</gene>
<dbReference type="AlphaFoldDB" id="A0A833GXP8"/>
<accession>A0A833GXP8</accession>
<organism evidence="1 2">
    <name type="scientific">Leptonema illini</name>
    <dbReference type="NCBI Taxonomy" id="183"/>
    <lineage>
        <taxon>Bacteria</taxon>
        <taxon>Pseudomonadati</taxon>
        <taxon>Spirochaetota</taxon>
        <taxon>Spirochaetia</taxon>
        <taxon>Leptospirales</taxon>
        <taxon>Leptospiraceae</taxon>
        <taxon>Leptonema</taxon>
    </lineage>
</organism>
<evidence type="ECO:0000313" key="2">
    <source>
        <dbReference type="Proteomes" id="UP000460298"/>
    </source>
</evidence>
<evidence type="ECO:0000313" key="1">
    <source>
        <dbReference type="EMBL" id="KAB2929093.1"/>
    </source>
</evidence>
<protein>
    <recommendedName>
        <fullName evidence="3">Lipocalin-like domain-containing protein</fullName>
    </recommendedName>
</protein>
<proteinExistence type="predicted"/>
<reference evidence="1 2" key="1">
    <citation type="submission" date="2019-10" db="EMBL/GenBank/DDBJ databases">
        <title>Extracellular Electron Transfer in a Candidatus Methanoperedens spp. Enrichment Culture.</title>
        <authorList>
            <person name="Berger S."/>
            <person name="Rangel Shaw D."/>
            <person name="Berben T."/>
            <person name="In 'T Zandt M."/>
            <person name="Frank J."/>
            <person name="Reimann J."/>
            <person name="Jetten M.S.M."/>
            <person name="Welte C.U."/>
        </authorList>
    </citation>
    <scope>NUCLEOTIDE SEQUENCE [LARGE SCALE GENOMIC DNA]</scope>
    <source>
        <strain evidence="1">SB12</strain>
    </source>
</reference>
<sequence length="190" mass="21233">MVLCTEKNSSSDRFSKKTGRYLPLKAAKSLTGAILLLFLASCQLLPVMTGPGSSERRLSGKWTIHYLRSAESILKSRGGPLDADRVRNAEIHLKQKFYGEFEFTDKGHWALLYRVEGKEKKGRGTFEIKERQGERLVLTVVEETKGEPETAPSGETLLIEFLDTDLILLSKQGDAELPPLVFQREPGAQP</sequence>
<comment type="caution">
    <text evidence="1">The sequence shown here is derived from an EMBL/GenBank/DDBJ whole genome shotgun (WGS) entry which is preliminary data.</text>
</comment>
<name>A0A833GXP8_9LEPT</name>
<dbReference type="EMBL" id="WBUI01000037">
    <property type="protein sequence ID" value="KAB2929093.1"/>
    <property type="molecule type" value="Genomic_DNA"/>
</dbReference>
<evidence type="ECO:0008006" key="3">
    <source>
        <dbReference type="Google" id="ProtNLM"/>
    </source>
</evidence>